<feature type="chain" id="PRO_5036768774" evidence="1">
    <location>
        <begin position="19"/>
        <end position="125"/>
    </location>
</feature>
<protein>
    <submittedName>
        <fullName evidence="3">Uncharacterized protein</fullName>
    </submittedName>
</protein>
<evidence type="ECO:0000256" key="1">
    <source>
        <dbReference type="SAM" id="SignalP"/>
    </source>
</evidence>
<keyword evidence="2" id="KW-1185">Reference proteome</keyword>
<name>A0A914X3S9_9BILA</name>
<keyword evidence="1" id="KW-0732">Signal</keyword>
<reference evidence="3" key="1">
    <citation type="submission" date="2022-11" db="UniProtKB">
        <authorList>
            <consortium name="WormBaseParasite"/>
        </authorList>
    </citation>
    <scope>IDENTIFICATION</scope>
</reference>
<dbReference type="AlphaFoldDB" id="A0A914X3S9"/>
<accession>A0A914X3S9</accession>
<feature type="signal peptide" evidence="1">
    <location>
        <begin position="1"/>
        <end position="18"/>
    </location>
</feature>
<organism evidence="2 3">
    <name type="scientific">Plectus sambesii</name>
    <dbReference type="NCBI Taxonomy" id="2011161"/>
    <lineage>
        <taxon>Eukaryota</taxon>
        <taxon>Metazoa</taxon>
        <taxon>Ecdysozoa</taxon>
        <taxon>Nematoda</taxon>
        <taxon>Chromadorea</taxon>
        <taxon>Plectida</taxon>
        <taxon>Plectina</taxon>
        <taxon>Plectoidea</taxon>
        <taxon>Plectidae</taxon>
        <taxon>Plectus</taxon>
    </lineage>
</organism>
<evidence type="ECO:0000313" key="2">
    <source>
        <dbReference type="Proteomes" id="UP000887566"/>
    </source>
</evidence>
<dbReference type="WBParaSite" id="PSAMB.scaffold6549size9255.g28688.t1">
    <property type="protein sequence ID" value="PSAMB.scaffold6549size9255.g28688.t1"/>
    <property type="gene ID" value="PSAMB.scaffold6549size9255.g28688"/>
</dbReference>
<proteinExistence type="predicted"/>
<sequence length="125" mass="13379">MAFCLFVLLTACIGLSQSIRCYQGFDSWEPETTRNVTLGECPSSSKCCYIISSLPGSTYGCYTDCPGAGVKQCGPGPVPNAPVDVGWCYCTREDDTLCTPYYLVNENSTTSQTTLTTTTSTMSSG</sequence>
<evidence type="ECO:0000313" key="3">
    <source>
        <dbReference type="WBParaSite" id="PSAMB.scaffold6549size9255.g28688.t1"/>
    </source>
</evidence>
<dbReference type="Proteomes" id="UP000887566">
    <property type="component" value="Unplaced"/>
</dbReference>